<dbReference type="EMBL" id="LLZJ01000084">
    <property type="protein sequence ID" value="KUL64837.1"/>
    <property type="molecule type" value="Genomic_DNA"/>
</dbReference>
<evidence type="ECO:0000313" key="1">
    <source>
        <dbReference type="EMBL" id="KUL64837.1"/>
    </source>
</evidence>
<sequence>MELFSNALRFCPPDRLVPTRWMLYPDRLRIEVDDASAEEPIVTITADEAESGRGLLLVTHLADKWGARHRVFNDGHGNYLHGKTVWFELYK</sequence>
<dbReference type="PANTHER" id="PTHR35526:SF3">
    <property type="entry name" value="ANTI-SIGMA-F FACTOR RSBW"/>
    <property type="match status" value="1"/>
</dbReference>
<protein>
    <recommendedName>
        <fullName evidence="3">Histidine kinase/HSP90-like ATPase domain-containing protein</fullName>
    </recommendedName>
</protein>
<dbReference type="SUPFAM" id="SSF55874">
    <property type="entry name" value="ATPase domain of HSP90 chaperone/DNA topoisomerase II/histidine kinase"/>
    <property type="match status" value="1"/>
</dbReference>
<organism evidence="1 2">
    <name type="scientific">Streptomyces violaceusniger</name>
    <dbReference type="NCBI Taxonomy" id="68280"/>
    <lineage>
        <taxon>Bacteria</taxon>
        <taxon>Bacillati</taxon>
        <taxon>Actinomycetota</taxon>
        <taxon>Actinomycetes</taxon>
        <taxon>Kitasatosporales</taxon>
        <taxon>Streptomycetaceae</taxon>
        <taxon>Streptomyces</taxon>
        <taxon>Streptomyces violaceusniger group</taxon>
    </lineage>
</organism>
<dbReference type="PANTHER" id="PTHR35526">
    <property type="entry name" value="ANTI-SIGMA-F FACTOR RSBW-RELATED"/>
    <property type="match status" value="1"/>
</dbReference>
<dbReference type="InterPro" id="IPR036890">
    <property type="entry name" value="HATPase_C_sf"/>
</dbReference>
<dbReference type="Gene3D" id="3.30.565.10">
    <property type="entry name" value="Histidine kinase-like ATPase, C-terminal domain"/>
    <property type="match status" value="1"/>
</dbReference>
<reference evidence="2" key="1">
    <citation type="submission" date="2015-10" db="EMBL/GenBank/DDBJ databases">
        <authorList>
            <person name="Ju K.-S."/>
            <person name="Doroghazi J.R."/>
            <person name="Metcalf W.W."/>
        </authorList>
    </citation>
    <scope>NUCLEOTIDE SEQUENCE [LARGE SCALE GENOMIC DNA]</scope>
    <source>
        <strain evidence="2">NRRL F-8817</strain>
    </source>
</reference>
<dbReference type="InterPro" id="IPR050267">
    <property type="entry name" value="Anti-sigma-factor_SerPK"/>
</dbReference>
<gene>
    <name evidence="1" type="ORF">ADL28_09145</name>
</gene>
<dbReference type="Proteomes" id="UP000053413">
    <property type="component" value="Unassembled WGS sequence"/>
</dbReference>
<accession>A0A0X3X6P5</accession>
<comment type="caution">
    <text evidence="1">The sequence shown here is derived from an EMBL/GenBank/DDBJ whole genome shotgun (WGS) entry which is preliminary data.</text>
</comment>
<evidence type="ECO:0000313" key="2">
    <source>
        <dbReference type="Proteomes" id="UP000053413"/>
    </source>
</evidence>
<evidence type="ECO:0008006" key="3">
    <source>
        <dbReference type="Google" id="ProtNLM"/>
    </source>
</evidence>
<dbReference type="CDD" id="cd16936">
    <property type="entry name" value="HATPase_RsbW-like"/>
    <property type="match status" value="1"/>
</dbReference>
<proteinExistence type="predicted"/>
<name>A0A0X3X6P5_STRVO</name>
<dbReference type="AlphaFoldDB" id="A0A0X3X6P5"/>